<keyword evidence="12" id="KW-0325">Glycoprotein</keyword>
<feature type="compositionally biased region" description="Polar residues" evidence="18">
    <location>
        <begin position="840"/>
        <end position="849"/>
    </location>
</feature>
<evidence type="ECO:0000256" key="12">
    <source>
        <dbReference type="ARBA" id="ARBA00023180"/>
    </source>
</evidence>
<gene>
    <name evidence="22" type="ORF">NDU88_005254</name>
</gene>
<dbReference type="InterPro" id="IPR003529">
    <property type="entry name" value="Hematopoietin_rcpt_Gp130_CS"/>
</dbReference>
<evidence type="ECO:0000256" key="20">
    <source>
        <dbReference type="SAM" id="SignalP"/>
    </source>
</evidence>
<dbReference type="FunFam" id="2.60.40.10:FF:000281">
    <property type="entry name" value="Cytokine receptor like factor 1"/>
    <property type="match status" value="1"/>
</dbReference>
<evidence type="ECO:0000256" key="4">
    <source>
        <dbReference type="ARBA" id="ARBA00022553"/>
    </source>
</evidence>
<evidence type="ECO:0000256" key="1">
    <source>
        <dbReference type="ARBA" id="ARBA00004251"/>
    </source>
</evidence>
<evidence type="ECO:0000256" key="11">
    <source>
        <dbReference type="ARBA" id="ARBA00023170"/>
    </source>
</evidence>
<feature type="domain" description="Fibronectin type-III" evidence="21">
    <location>
        <begin position="528"/>
        <end position="625"/>
    </location>
</feature>
<evidence type="ECO:0000313" key="23">
    <source>
        <dbReference type="Proteomes" id="UP001066276"/>
    </source>
</evidence>
<evidence type="ECO:0000256" key="13">
    <source>
        <dbReference type="ARBA" id="ARBA00023319"/>
    </source>
</evidence>
<dbReference type="AlphaFoldDB" id="A0AAV7WB95"/>
<comment type="caution">
    <text evidence="22">The sequence shown here is derived from an EMBL/GenBank/DDBJ whole genome shotgun (WGS) entry which is preliminary data.</text>
</comment>
<evidence type="ECO:0000256" key="18">
    <source>
        <dbReference type="SAM" id="MobiDB-lite"/>
    </source>
</evidence>
<keyword evidence="7" id="KW-0677">Repeat</keyword>
<keyword evidence="9 19" id="KW-0472">Membrane</keyword>
<dbReference type="PANTHER" id="PTHR48423">
    <property type="entry name" value="INTERLEUKIN-27 RECEPTOR SUBUNIT ALPHA"/>
    <property type="match status" value="1"/>
</dbReference>
<feature type="compositionally biased region" description="Polar residues" evidence="18">
    <location>
        <begin position="789"/>
        <end position="798"/>
    </location>
</feature>
<dbReference type="FunFam" id="2.60.40.10:FF:000524">
    <property type="entry name" value="Interleukin-6 receptor subunit beta"/>
    <property type="match status" value="1"/>
</dbReference>
<dbReference type="FunFam" id="2.60.40.10:FF:000542">
    <property type="entry name" value="Interleukin-6 receptor subunit beta"/>
    <property type="match status" value="1"/>
</dbReference>
<evidence type="ECO:0000256" key="7">
    <source>
        <dbReference type="ARBA" id="ARBA00022737"/>
    </source>
</evidence>
<dbReference type="InterPro" id="IPR003961">
    <property type="entry name" value="FN3_dom"/>
</dbReference>
<feature type="domain" description="Fibronectin type-III" evidence="21">
    <location>
        <begin position="235"/>
        <end position="333"/>
    </location>
</feature>
<evidence type="ECO:0000256" key="19">
    <source>
        <dbReference type="SAM" id="Phobius"/>
    </source>
</evidence>
<protein>
    <recommendedName>
        <fullName evidence="14">Interleukin-6 receptor subunit beta</fullName>
    </recommendedName>
    <alternativeName>
        <fullName evidence="16">Interleukin-6 signal transducer</fullName>
    </alternativeName>
    <alternativeName>
        <fullName evidence="15">Membrane glycoprotein 130</fullName>
    </alternativeName>
    <alternativeName>
        <fullName evidence="17">Oncostatin-M receptor subunit alpha</fullName>
    </alternativeName>
</protein>
<dbReference type="SUPFAM" id="SSF49265">
    <property type="entry name" value="Fibronectin type III"/>
    <property type="match status" value="4"/>
</dbReference>
<name>A0AAV7WB95_PLEWA</name>
<evidence type="ECO:0000256" key="6">
    <source>
        <dbReference type="ARBA" id="ARBA00022729"/>
    </source>
</evidence>
<evidence type="ECO:0000256" key="14">
    <source>
        <dbReference type="ARBA" id="ARBA00068277"/>
    </source>
</evidence>
<evidence type="ECO:0000256" key="5">
    <source>
        <dbReference type="ARBA" id="ARBA00022692"/>
    </source>
</evidence>
<sequence>MSASEHSIISALLVPLAICFTLGTDTLRTASTAPAPLVRSCAHIIPESPTVALGSRFTAYCILSETCISRYHQDAKGIFWKVKHTNVSEEQYATINTTVSSVTLNVTSLLDSFLTCNILAFGQTPYSLYGIFLTLGLPPDKPENLTCILFYDNISMCTWNPGKPTFLNTSFTLRSRWAMGGNYECKAATNNTCTIPKEKLQLYVNTEIWVEVENALGKVESDHLILDPITIVKFRPPNIHSLICVPELPNAIKIEWDNPVNFVDLKYIIRYRKNTMEWDEVPPEDTSSKKTSFTLQGLKPYTEYVVSLKCMRSDGQGFWSDWSTERSVVTTEAKPAKGPDLWREVLSESEGKRHLRLKWKELERVDANGAVLGYRIIVTRQITRSLEMYDTNNTNLDLMLTNDAYGINLTAYNSAGESPKSFLHISASNSRGLRPVKNVRAYPKDKQLWVEWTSPNASVKAYVIEWCIKSDKIPCTIQWQKEPSTSRGAFLRGDFEEMKRYTIGVYPLYSNGHGVVQSTEAYLQQGRPAKAPDIRTKKVEKYEVTLVWGPVPLDDQRGFITNYTIIYRSINRNESSVVVGPDVTEYSLSRLTGDTLYMVRMRASTEKGDTDGPELTFTTLKFAKGEIEAIVVPSCIGFLLITLLGIIFCFSNRNLIKKYIWPNIPDPSKSTIVKLSPHIPTRHNFNSKNQTYPEESFTDVSVVEITADDKKSFSEQDMKPLDLLKKEMSTSEGHSSGIGGSSGMSSPRQSVSDSEDSESAQTTSSTVQYSTVVLTGYRDQKPVLPAHSFSRSESTQPLLESEEKPDDQHVPGGSDYKLQSSQYFKQSCGQDERSVEGPQGEQSQGQMSLNKDALGHQRVLPEEELLECPTGNVSLAGGEVAGDSETIDSSSAACETKCYLPQIVRKGGYMPQ</sequence>
<dbReference type="Pfam" id="PF00041">
    <property type="entry name" value="fn3"/>
    <property type="match status" value="2"/>
</dbReference>
<keyword evidence="11" id="KW-0675">Receptor</keyword>
<comment type="similarity">
    <text evidence="2">Belongs to the type I cytokine receptor family. Type 2 subfamily.</text>
</comment>
<evidence type="ECO:0000256" key="10">
    <source>
        <dbReference type="ARBA" id="ARBA00023157"/>
    </source>
</evidence>
<organism evidence="22 23">
    <name type="scientific">Pleurodeles waltl</name>
    <name type="common">Iberian ribbed newt</name>
    <dbReference type="NCBI Taxonomy" id="8319"/>
    <lineage>
        <taxon>Eukaryota</taxon>
        <taxon>Metazoa</taxon>
        <taxon>Chordata</taxon>
        <taxon>Craniata</taxon>
        <taxon>Vertebrata</taxon>
        <taxon>Euteleostomi</taxon>
        <taxon>Amphibia</taxon>
        <taxon>Batrachia</taxon>
        <taxon>Caudata</taxon>
        <taxon>Salamandroidea</taxon>
        <taxon>Salamandridae</taxon>
        <taxon>Pleurodelinae</taxon>
        <taxon>Pleurodeles</taxon>
    </lineage>
</organism>
<dbReference type="InterPro" id="IPR010457">
    <property type="entry name" value="IgC2-like_lig-bd"/>
</dbReference>
<keyword evidence="10" id="KW-1015">Disulfide bond</keyword>
<dbReference type="EMBL" id="JANPWB010000002">
    <property type="protein sequence ID" value="KAJ1209882.1"/>
    <property type="molecule type" value="Genomic_DNA"/>
</dbReference>
<feature type="region of interest" description="Disordered" evidence="18">
    <location>
        <begin position="727"/>
        <end position="766"/>
    </location>
</feature>
<evidence type="ECO:0000256" key="2">
    <source>
        <dbReference type="ARBA" id="ARBA00008921"/>
    </source>
</evidence>
<accession>A0AAV7WB95</accession>
<evidence type="ECO:0000313" key="22">
    <source>
        <dbReference type="EMBL" id="KAJ1209882.1"/>
    </source>
</evidence>
<evidence type="ECO:0000256" key="16">
    <source>
        <dbReference type="ARBA" id="ARBA00078919"/>
    </source>
</evidence>
<keyword evidence="13" id="KW-0393">Immunoglobulin domain</keyword>
<dbReference type="PROSITE" id="PS01353">
    <property type="entry name" value="HEMATOPO_REC_L_F2"/>
    <property type="match status" value="1"/>
</dbReference>
<proteinExistence type="inferred from homology"/>
<keyword evidence="6 20" id="KW-0732">Signal</keyword>
<dbReference type="Gene3D" id="2.60.40.10">
    <property type="entry name" value="Immunoglobulins"/>
    <property type="match status" value="6"/>
</dbReference>
<dbReference type="InterPro" id="IPR036116">
    <property type="entry name" value="FN3_sf"/>
</dbReference>
<dbReference type="PANTHER" id="PTHR48423:SF1">
    <property type="entry name" value="INTERLEUKIN-27 RECEPTOR SUBUNIT ALPHA"/>
    <property type="match status" value="1"/>
</dbReference>
<evidence type="ECO:0000256" key="3">
    <source>
        <dbReference type="ARBA" id="ARBA00022475"/>
    </source>
</evidence>
<dbReference type="GO" id="GO:0070102">
    <property type="term" value="P:interleukin-6-mediated signaling pathway"/>
    <property type="evidence" value="ECO:0007669"/>
    <property type="project" value="UniProtKB-ARBA"/>
</dbReference>
<keyword evidence="8 19" id="KW-1133">Transmembrane helix</keyword>
<feature type="signal peptide" evidence="20">
    <location>
        <begin position="1"/>
        <end position="19"/>
    </location>
</feature>
<keyword evidence="23" id="KW-1185">Reference proteome</keyword>
<keyword evidence="5 19" id="KW-0812">Transmembrane</keyword>
<evidence type="ECO:0000256" key="17">
    <source>
        <dbReference type="ARBA" id="ARBA00083382"/>
    </source>
</evidence>
<dbReference type="GO" id="GO:0004896">
    <property type="term" value="F:cytokine receptor activity"/>
    <property type="evidence" value="ECO:0007669"/>
    <property type="project" value="InterPro"/>
</dbReference>
<dbReference type="InterPro" id="IPR052672">
    <property type="entry name" value="Type1_Cytokine_Rcpt_Type2"/>
</dbReference>
<comment type="subcellular location">
    <subcellularLocation>
        <location evidence="1">Cell membrane</location>
        <topology evidence="1">Single-pass type I membrane protein</topology>
    </subcellularLocation>
</comment>
<evidence type="ECO:0000256" key="9">
    <source>
        <dbReference type="ARBA" id="ARBA00023136"/>
    </source>
</evidence>
<keyword evidence="4" id="KW-0597">Phosphoprotein</keyword>
<dbReference type="SMART" id="SM00060">
    <property type="entry name" value="FN3"/>
    <property type="match status" value="4"/>
</dbReference>
<dbReference type="PROSITE" id="PS50853">
    <property type="entry name" value="FN3"/>
    <property type="match status" value="2"/>
</dbReference>
<evidence type="ECO:0000256" key="15">
    <source>
        <dbReference type="ARBA" id="ARBA00077050"/>
    </source>
</evidence>
<dbReference type="InterPro" id="IPR013783">
    <property type="entry name" value="Ig-like_fold"/>
</dbReference>
<dbReference type="Pfam" id="PF06328">
    <property type="entry name" value="Lep_receptor_Ig"/>
    <property type="match status" value="1"/>
</dbReference>
<reference evidence="22" key="1">
    <citation type="journal article" date="2022" name="bioRxiv">
        <title>Sequencing and chromosome-scale assembly of the giantPleurodeles waltlgenome.</title>
        <authorList>
            <person name="Brown T."/>
            <person name="Elewa A."/>
            <person name="Iarovenko S."/>
            <person name="Subramanian E."/>
            <person name="Araus A.J."/>
            <person name="Petzold A."/>
            <person name="Susuki M."/>
            <person name="Suzuki K.-i.T."/>
            <person name="Hayashi T."/>
            <person name="Toyoda A."/>
            <person name="Oliveira C."/>
            <person name="Osipova E."/>
            <person name="Leigh N.D."/>
            <person name="Simon A."/>
            <person name="Yun M.H."/>
        </authorList>
    </citation>
    <scope>NUCLEOTIDE SEQUENCE</scope>
    <source>
        <strain evidence="22">20211129_DDA</strain>
        <tissue evidence="22">Liver</tissue>
    </source>
</reference>
<dbReference type="Proteomes" id="UP001066276">
    <property type="component" value="Chromosome 1_2"/>
</dbReference>
<feature type="transmembrane region" description="Helical" evidence="19">
    <location>
        <begin position="630"/>
        <end position="650"/>
    </location>
</feature>
<dbReference type="GO" id="GO:0005886">
    <property type="term" value="C:plasma membrane"/>
    <property type="evidence" value="ECO:0007669"/>
    <property type="project" value="UniProtKB-SubCell"/>
</dbReference>
<feature type="chain" id="PRO_5043372754" description="Interleukin-6 receptor subunit beta" evidence="20">
    <location>
        <begin position="20"/>
        <end position="912"/>
    </location>
</feature>
<dbReference type="FunFam" id="2.60.40.10:FF:000414">
    <property type="entry name" value="Interleukin-6 receptor subunit beta"/>
    <property type="match status" value="1"/>
</dbReference>
<evidence type="ECO:0000259" key="21">
    <source>
        <dbReference type="PROSITE" id="PS50853"/>
    </source>
</evidence>
<feature type="compositionally biased region" description="Polar residues" evidence="18">
    <location>
        <begin position="817"/>
        <end position="829"/>
    </location>
</feature>
<feature type="region of interest" description="Disordered" evidence="18">
    <location>
        <begin position="784"/>
        <end position="863"/>
    </location>
</feature>
<dbReference type="CDD" id="cd00063">
    <property type="entry name" value="FN3"/>
    <property type="match status" value="2"/>
</dbReference>
<evidence type="ECO:0000256" key="8">
    <source>
        <dbReference type="ARBA" id="ARBA00022989"/>
    </source>
</evidence>
<keyword evidence="3" id="KW-1003">Cell membrane</keyword>